<dbReference type="Proteomes" id="UP001454036">
    <property type="component" value="Unassembled WGS sequence"/>
</dbReference>
<feature type="region of interest" description="Disordered" evidence="1">
    <location>
        <begin position="1"/>
        <end position="57"/>
    </location>
</feature>
<proteinExistence type="predicted"/>
<evidence type="ECO:0000256" key="1">
    <source>
        <dbReference type="SAM" id="MobiDB-lite"/>
    </source>
</evidence>
<dbReference type="AlphaFoldDB" id="A0AAV3QD09"/>
<comment type="caution">
    <text evidence="2">The sequence shown here is derived from an EMBL/GenBank/DDBJ whole genome shotgun (WGS) entry which is preliminary data.</text>
</comment>
<gene>
    <name evidence="2" type="ORF">LIER_17528</name>
</gene>
<name>A0AAV3QD09_LITER</name>
<protein>
    <submittedName>
        <fullName evidence="2">Uncharacterized protein</fullName>
    </submittedName>
</protein>
<evidence type="ECO:0000313" key="3">
    <source>
        <dbReference type="Proteomes" id="UP001454036"/>
    </source>
</evidence>
<organism evidence="2 3">
    <name type="scientific">Lithospermum erythrorhizon</name>
    <name type="common">Purple gromwell</name>
    <name type="synonym">Lithospermum officinale var. erythrorhizon</name>
    <dbReference type="NCBI Taxonomy" id="34254"/>
    <lineage>
        <taxon>Eukaryota</taxon>
        <taxon>Viridiplantae</taxon>
        <taxon>Streptophyta</taxon>
        <taxon>Embryophyta</taxon>
        <taxon>Tracheophyta</taxon>
        <taxon>Spermatophyta</taxon>
        <taxon>Magnoliopsida</taxon>
        <taxon>eudicotyledons</taxon>
        <taxon>Gunneridae</taxon>
        <taxon>Pentapetalae</taxon>
        <taxon>asterids</taxon>
        <taxon>lamiids</taxon>
        <taxon>Boraginales</taxon>
        <taxon>Boraginaceae</taxon>
        <taxon>Boraginoideae</taxon>
        <taxon>Lithospermeae</taxon>
        <taxon>Lithospermum</taxon>
    </lineage>
</organism>
<keyword evidence="3" id="KW-1185">Reference proteome</keyword>
<sequence>MVHTKHSSVVKSPHPPCQRAKSTGGVKFASPFSSPPPCPSRPVVGLLSPRPTPEKATHDALSPLLDQGIMQRMATCLHLLRFSRWSHYPVLAYLGPERKTSPRASQSGGVKAIAARSSSPTRWEREGFRRAFLQDSLLRCRLIGAVLLSDFVMNFQDGSPTLLALTEEYRSGTQWGGWTTL</sequence>
<dbReference type="EMBL" id="BAABME010004090">
    <property type="protein sequence ID" value="GAA0161141.1"/>
    <property type="molecule type" value="Genomic_DNA"/>
</dbReference>
<reference evidence="2 3" key="1">
    <citation type="submission" date="2024-01" db="EMBL/GenBank/DDBJ databases">
        <title>The complete chloroplast genome sequence of Lithospermum erythrorhizon: insights into the phylogenetic relationship among Boraginaceae species and the maternal lineages of purple gromwells.</title>
        <authorList>
            <person name="Okada T."/>
            <person name="Watanabe K."/>
        </authorList>
    </citation>
    <scope>NUCLEOTIDE SEQUENCE [LARGE SCALE GENOMIC DNA]</scope>
</reference>
<accession>A0AAV3QD09</accession>
<evidence type="ECO:0000313" key="2">
    <source>
        <dbReference type="EMBL" id="GAA0161141.1"/>
    </source>
</evidence>